<gene>
    <name evidence="1" type="ORF">CYMTET_32154</name>
</gene>
<evidence type="ECO:0000313" key="1">
    <source>
        <dbReference type="EMBL" id="KAK3258817.1"/>
    </source>
</evidence>
<organism evidence="1 2">
    <name type="scientific">Cymbomonas tetramitiformis</name>
    <dbReference type="NCBI Taxonomy" id="36881"/>
    <lineage>
        <taxon>Eukaryota</taxon>
        <taxon>Viridiplantae</taxon>
        <taxon>Chlorophyta</taxon>
        <taxon>Pyramimonadophyceae</taxon>
        <taxon>Pyramimonadales</taxon>
        <taxon>Pyramimonadaceae</taxon>
        <taxon>Cymbomonas</taxon>
    </lineage>
</organism>
<protein>
    <submittedName>
        <fullName evidence="1">Uncharacterized protein</fullName>
    </submittedName>
</protein>
<reference evidence="1 2" key="1">
    <citation type="journal article" date="2015" name="Genome Biol. Evol.">
        <title>Comparative Genomics of a Bacterivorous Green Alga Reveals Evolutionary Causalities and Consequences of Phago-Mixotrophic Mode of Nutrition.</title>
        <authorList>
            <person name="Burns J.A."/>
            <person name="Paasch A."/>
            <person name="Narechania A."/>
            <person name="Kim E."/>
        </authorList>
    </citation>
    <scope>NUCLEOTIDE SEQUENCE [LARGE SCALE GENOMIC DNA]</scope>
    <source>
        <strain evidence="1 2">PLY_AMNH</strain>
    </source>
</reference>
<comment type="caution">
    <text evidence="1">The sequence shown here is derived from an EMBL/GenBank/DDBJ whole genome shotgun (WGS) entry which is preliminary data.</text>
</comment>
<dbReference type="EMBL" id="LGRX02019246">
    <property type="protein sequence ID" value="KAK3258817.1"/>
    <property type="molecule type" value="Genomic_DNA"/>
</dbReference>
<dbReference type="Proteomes" id="UP001190700">
    <property type="component" value="Unassembled WGS sequence"/>
</dbReference>
<name>A0AAE0FFD3_9CHLO</name>
<proteinExistence type="predicted"/>
<sequence length="837" mass="88942">MQQDGALYAWTWDANNVRWMFTPGTVPMPGSMPSNHSGLPPKVPLLLQPCKRAQTPAISSCMCYVERNHSTLVWLEGESDSASVAVMQRHICIFSDSAQSHTDDYWEASVLAKYDKAEKLFSGGGEEFWVCTGKGVAYRWNLRHRQAITRVNLLSFDSNPLLALGLHFPSLELLGLTTRGRLITIGPPLADGPSPSQASVPSSDVETLSAPDIRCVGTITVGKSEMRYSSSSTLSDMEDRAAKPSQCNLVAMSVQATLALLLYGPSEASPHGRLTLQHVPTGSLLADLALPMATPLVGLHHLPAAPGPGDALATCALCDAGAAGLFIWRTGSGHATAVWQPAVHVPTAVATAGGALLDQDPRRVAHRNLEEVQRDAKLLREMHAECGLWGGALERAQGALLLADAELEFQGLAPGDGGLSALCHPLLRTQSMLPGMVLSKPSAEASELLRLQRLYQELYPEEEPGPAALAALARSGKDEQERQDAAAASFDTCSLLGRSLAPLLRDALVQVRGDEMMELEQMGAEISELEDTSLVERPWFAASVNVLKCAAKSVASKGESSAVSAMMRIVSSRSTTTTQTSTTGAALEAAEIVEDIMSSAPDDFYLQPSARRGLHPPPSSDGRALAHLLAHMLCRHPPKWPLSSAESAKPCTQRHLSWQVLAAAAMNGDWFQEHGTAADGAGASGSASSPQGPLGSAASWAALPAFDGLCVCLHMLRPEALLPFVRQMAAHIMRVVGELAKSQESAQVELGSTGAVLAMVAERALNLLPPANAHPTAQEEPSLQTVAQAELLCMIGTVLIAVASHWEEPGPSIDRFSPGHSYPEVDPGCEDVATIRM</sequence>
<dbReference type="AlphaFoldDB" id="A0AAE0FFD3"/>
<accession>A0AAE0FFD3</accession>
<evidence type="ECO:0000313" key="2">
    <source>
        <dbReference type="Proteomes" id="UP001190700"/>
    </source>
</evidence>
<keyword evidence="2" id="KW-1185">Reference proteome</keyword>